<reference evidence="2 3" key="1">
    <citation type="submission" date="2020-11" db="EMBL/GenBank/DDBJ databases">
        <authorList>
            <person name="Kim M.K."/>
        </authorList>
    </citation>
    <scope>NUCLEOTIDE SEQUENCE [LARGE SCALE GENOMIC DNA]</scope>
    <source>
        <strain evidence="2 3">BT662</strain>
    </source>
</reference>
<dbReference type="SUPFAM" id="SSF56524">
    <property type="entry name" value="Oxidoreductase molybdopterin-binding domain"/>
    <property type="match status" value="1"/>
</dbReference>
<evidence type="ECO:0000313" key="2">
    <source>
        <dbReference type="EMBL" id="MBF9223159.1"/>
    </source>
</evidence>
<sequence length="177" mass="18606">MPLAPARVPLFRFSPAWLLALLSAAPALPAAAQTTPAGIVVSGPGLAQPAHLSPAQLSKLPHLQVTRPDHDGKKRTYSGVSLQAVLAAAGAELGEKLPRKGVAHYLTARAADGYLAVFALAELDPAFAPRTVLLADRCDGQPLAAKDGPYEIIVPEEKKMGRCVRQVQSLRIEAAKP</sequence>
<proteinExistence type="predicted"/>
<organism evidence="2 3">
    <name type="scientific">Hymenobacter ruricola</name>
    <dbReference type="NCBI Taxonomy" id="2791023"/>
    <lineage>
        <taxon>Bacteria</taxon>
        <taxon>Pseudomonadati</taxon>
        <taxon>Bacteroidota</taxon>
        <taxon>Cytophagia</taxon>
        <taxon>Cytophagales</taxon>
        <taxon>Hymenobacteraceae</taxon>
        <taxon>Hymenobacter</taxon>
    </lineage>
</organism>
<protein>
    <submittedName>
        <fullName evidence="2">Molybdopterin-binding protein</fullName>
    </submittedName>
</protein>
<keyword evidence="3" id="KW-1185">Reference proteome</keyword>
<evidence type="ECO:0000256" key="1">
    <source>
        <dbReference type="SAM" id="SignalP"/>
    </source>
</evidence>
<comment type="caution">
    <text evidence="2">The sequence shown here is derived from an EMBL/GenBank/DDBJ whole genome shotgun (WGS) entry which is preliminary data.</text>
</comment>
<accession>A0ABS0I8C7</accession>
<gene>
    <name evidence="2" type="ORF">I2H31_18795</name>
</gene>
<feature type="chain" id="PRO_5046815826" evidence="1">
    <location>
        <begin position="33"/>
        <end position="177"/>
    </location>
</feature>
<dbReference type="EMBL" id="JADQDM010000012">
    <property type="protein sequence ID" value="MBF9223159.1"/>
    <property type="molecule type" value="Genomic_DNA"/>
</dbReference>
<feature type="signal peptide" evidence="1">
    <location>
        <begin position="1"/>
        <end position="32"/>
    </location>
</feature>
<dbReference type="InterPro" id="IPR036374">
    <property type="entry name" value="OxRdtase_Mopterin-bd_sf"/>
</dbReference>
<name>A0ABS0I8C7_9BACT</name>
<evidence type="ECO:0000313" key="3">
    <source>
        <dbReference type="Proteomes" id="UP000618931"/>
    </source>
</evidence>
<dbReference type="Proteomes" id="UP000618931">
    <property type="component" value="Unassembled WGS sequence"/>
</dbReference>
<dbReference type="Gene3D" id="3.90.420.10">
    <property type="entry name" value="Oxidoreductase, molybdopterin-binding domain"/>
    <property type="match status" value="1"/>
</dbReference>
<keyword evidence="1" id="KW-0732">Signal</keyword>
<dbReference type="RefSeq" id="WP_196294605.1">
    <property type="nucleotide sequence ID" value="NZ_JADQDM010000012.1"/>
</dbReference>